<gene>
    <name evidence="3" type="primary">cobB</name>
    <name evidence="6" type="ORF">JT25_005650</name>
</gene>
<dbReference type="InterPro" id="IPR027546">
    <property type="entry name" value="Sirtuin_class_III"/>
</dbReference>
<dbReference type="KEGG" id="mdn:JT25_005650"/>
<dbReference type="STRING" id="1538553.JT25_005650"/>
<evidence type="ECO:0000256" key="2">
    <source>
        <dbReference type="ARBA" id="ARBA00023027"/>
    </source>
</evidence>
<evidence type="ECO:0000256" key="4">
    <source>
        <dbReference type="PROSITE-ProRule" id="PRU00236"/>
    </source>
</evidence>
<keyword evidence="3 4" id="KW-0479">Metal-binding</keyword>
<evidence type="ECO:0000313" key="7">
    <source>
        <dbReference type="Proteomes" id="UP000030512"/>
    </source>
</evidence>
<evidence type="ECO:0000256" key="1">
    <source>
        <dbReference type="ARBA" id="ARBA00022679"/>
    </source>
</evidence>
<dbReference type="GO" id="GO:0036054">
    <property type="term" value="F:protein-malonyllysine demalonylase activity"/>
    <property type="evidence" value="ECO:0007669"/>
    <property type="project" value="InterPro"/>
</dbReference>
<dbReference type="GO" id="GO:0036055">
    <property type="term" value="F:protein-succinyllysine desuccinylase activity"/>
    <property type="evidence" value="ECO:0007669"/>
    <property type="project" value="UniProtKB-UniRule"/>
</dbReference>
<comment type="subcellular location">
    <subcellularLocation>
        <location evidence="3">Cytoplasm</location>
    </subcellularLocation>
</comment>
<comment type="catalytic activity">
    <reaction evidence="3">
        <text>N(6)-succinyl-L-lysyl-[protein] + NAD(+) + H2O = 2''-O-succinyl-ADP-D-ribose + nicotinamide + L-lysyl-[protein]</text>
        <dbReference type="Rhea" id="RHEA:47668"/>
        <dbReference type="Rhea" id="RHEA-COMP:9752"/>
        <dbReference type="Rhea" id="RHEA-COMP:11877"/>
        <dbReference type="ChEBI" id="CHEBI:15377"/>
        <dbReference type="ChEBI" id="CHEBI:17154"/>
        <dbReference type="ChEBI" id="CHEBI:29969"/>
        <dbReference type="ChEBI" id="CHEBI:57540"/>
        <dbReference type="ChEBI" id="CHEBI:87830"/>
        <dbReference type="ChEBI" id="CHEBI:87832"/>
    </reaction>
</comment>
<dbReference type="Gene3D" id="3.40.50.1220">
    <property type="entry name" value="TPP-binding domain"/>
    <property type="match status" value="1"/>
</dbReference>
<dbReference type="GO" id="GO:0005737">
    <property type="term" value="C:cytoplasm"/>
    <property type="evidence" value="ECO:0007669"/>
    <property type="project" value="UniProtKB-SubCell"/>
</dbReference>
<feature type="binding site" evidence="3">
    <location>
        <position position="66"/>
    </location>
    <ligand>
        <name>substrate</name>
    </ligand>
</feature>
<evidence type="ECO:0000259" key="5">
    <source>
        <dbReference type="PROSITE" id="PS50305"/>
    </source>
</evidence>
<comment type="catalytic activity">
    <reaction evidence="3">
        <text>N(6)-acetyl-L-lysyl-[protein] + NAD(+) + H2O = 2''-O-acetyl-ADP-D-ribose + nicotinamide + L-lysyl-[protein]</text>
        <dbReference type="Rhea" id="RHEA:43636"/>
        <dbReference type="Rhea" id="RHEA-COMP:9752"/>
        <dbReference type="Rhea" id="RHEA-COMP:10731"/>
        <dbReference type="ChEBI" id="CHEBI:15377"/>
        <dbReference type="ChEBI" id="CHEBI:17154"/>
        <dbReference type="ChEBI" id="CHEBI:29969"/>
        <dbReference type="ChEBI" id="CHEBI:57540"/>
        <dbReference type="ChEBI" id="CHEBI:61930"/>
        <dbReference type="ChEBI" id="CHEBI:83767"/>
        <dbReference type="EC" id="2.3.1.286"/>
    </reaction>
</comment>
<dbReference type="InterPro" id="IPR029035">
    <property type="entry name" value="DHS-like_NAD/FAD-binding_dom"/>
</dbReference>
<organism evidence="6 7">
    <name type="scientific">Methylomonas denitrificans</name>
    <dbReference type="NCBI Taxonomy" id="1538553"/>
    <lineage>
        <taxon>Bacteria</taxon>
        <taxon>Pseudomonadati</taxon>
        <taxon>Pseudomonadota</taxon>
        <taxon>Gammaproteobacteria</taxon>
        <taxon>Methylococcales</taxon>
        <taxon>Methylococcaceae</taxon>
        <taxon>Methylomonas</taxon>
    </lineage>
</organism>
<dbReference type="CDD" id="cd01412">
    <property type="entry name" value="SIRT5_Af1_CobB"/>
    <property type="match status" value="1"/>
</dbReference>
<dbReference type="InterPro" id="IPR026591">
    <property type="entry name" value="Sirtuin_cat_small_dom_sf"/>
</dbReference>
<dbReference type="Pfam" id="PF02146">
    <property type="entry name" value="SIR2"/>
    <property type="match status" value="1"/>
</dbReference>
<feature type="binding site" evidence="3 4">
    <location>
        <position position="156"/>
    </location>
    <ligand>
        <name>Zn(2+)</name>
        <dbReference type="ChEBI" id="CHEBI:29105"/>
    </ligand>
</feature>
<dbReference type="GO" id="GO:0008270">
    <property type="term" value="F:zinc ion binding"/>
    <property type="evidence" value="ECO:0007669"/>
    <property type="project" value="UniProtKB-UniRule"/>
</dbReference>
<accession>A0A126T1M6</accession>
<comment type="function">
    <text evidence="3">NAD-dependent lysine deacetylase and desuccinylase that specifically removes acetyl and succinyl groups on target proteins. Modulates the activities of several proteins which are inactive in their acylated form.</text>
</comment>
<feature type="binding site" evidence="3">
    <location>
        <position position="237"/>
    </location>
    <ligand>
        <name>NAD(+)</name>
        <dbReference type="ChEBI" id="CHEBI:57540"/>
    </ligand>
</feature>
<protein>
    <recommendedName>
        <fullName evidence="3">NAD-dependent protein deacylase</fullName>
        <ecNumber evidence="3">2.3.1.286</ecNumber>
    </recommendedName>
    <alternativeName>
        <fullName evidence="3">Regulatory protein SIR2 homolog</fullName>
    </alternativeName>
</protein>
<feature type="active site" description="Proton acceptor" evidence="3 4">
    <location>
        <position position="118"/>
    </location>
</feature>
<feature type="binding site" evidence="3">
    <location>
        <begin position="219"/>
        <end position="221"/>
    </location>
    <ligand>
        <name>NAD(+)</name>
        <dbReference type="ChEBI" id="CHEBI:57540"/>
    </ligand>
</feature>
<comment type="similarity">
    <text evidence="3">Belongs to the sirtuin family. Class III subfamily.</text>
</comment>
<comment type="domain">
    <text evidence="3">2 residues (Tyr-66 and Arg-69) present in a large hydrophobic pocket are probably involved in substrate specificity. They are important for desuccinylation activity, but dispensable for deacetylation activity.</text>
</comment>
<dbReference type="EMBL" id="CP014476">
    <property type="protein sequence ID" value="AMK75979.1"/>
    <property type="molecule type" value="Genomic_DNA"/>
</dbReference>
<proteinExistence type="inferred from homology"/>
<keyword evidence="2 3" id="KW-0520">NAD</keyword>
<dbReference type="NCBIfam" id="NF001753">
    <property type="entry name" value="PRK00481.1-3"/>
    <property type="match status" value="1"/>
</dbReference>
<dbReference type="Gene3D" id="3.30.1600.10">
    <property type="entry name" value="SIR2/SIRT2 'Small Domain"/>
    <property type="match status" value="1"/>
</dbReference>
<dbReference type="PANTHER" id="PTHR11085">
    <property type="entry name" value="NAD-DEPENDENT PROTEIN DEACYLASE SIRTUIN-5, MITOCHONDRIAL-RELATED"/>
    <property type="match status" value="1"/>
</dbReference>
<dbReference type="RefSeq" id="WP_036274461.1">
    <property type="nucleotide sequence ID" value="NZ_CP014476.1"/>
</dbReference>
<dbReference type="SUPFAM" id="SSF52467">
    <property type="entry name" value="DHS-like NAD/FAD-binding domain"/>
    <property type="match status" value="1"/>
</dbReference>
<dbReference type="PANTHER" id="PTHR11085:SF10">
    <property type="entry name" value="NAD-DEPENDENT PROTEIN DEACYLASE SIRTUIN-5, MITOCHONDRIAL-RELATED"/>
    <property type="match status" value="1"/>
</dbReference>
<comment type="cofactor">
    <cofactor evidence="3">
        <name>Zn(2+)</name>
        <dbReference type="ChEBI" id="CHEBI:29105"/>
    </cofactor>
    <text evidence="3">Binds 1 zinc ion per subunit.</text>
</comment>
<dbReference type="InterPro" id="IPR026590">
    <property type="entry name" value="Ssirtuin_cat_dom"/>
</dbReference>
<evidence type="ECO:0000256" key="3">
    <source>
        <dbReference type="HAMAP-Rule" id="MF_01121"/>
    </source>
</evidence>
<feature type="binding site" evidence="3 4">
    <location>
        <position position="126"/>
    </location>
    <ligand>
        <name>Zn(2+)</name>
        <dbReference type="ChEBI" id="CHEBI:29105"/>
    </ligand>
</feature>
<keyword evidence="7" id="KW-1185">Reference proteome</keyword>
<feature type="domain" description="Deacetylase sirtuin-type" evidence="5">
    <location>
        <begin position="1"/>
        <end position="251"/>
    </location>
</feature>
<dbReference type="Proteomes" id="UP000030512">
    <property type="component" value="Chromosome"/>
</dbReference>
<dbReference type="EC" id="2.3.1.286" evidence="3"/>
<feature type="binding site" evidence="3">
    <location>
        <begin position="193"/>
        <end position="195"/>
    </location>
    <ligand>
        <name>NAD(+)</name>
        <dbReference type="ChEBI" id="CHEBI:57540"/>
    </ligand>
</feature>
<comment type="caution">
    <text evidence="3">Lacks conserved residue(s) required for the propagation of feature annotation.</text>
</comment>
<dbReference type="GO" id="GO:0017136">
    <property type="term" value="F:histone deacetylase activity, NAD-dependent"/>
    <property type="evidence" value="ECO:0007669"/>
    <property type="project" value="TreeGrafter"/>
</dbReference>
<dbReference type="PROSITE" id="PS50305">
    <property type="entry name" value="SIRTUIN"/>
    <property type="match status" value="1"/>
</dbReference>
<dbReference type="AlphaFoldDB" id="A0A126T1M6"/>
<feature type="binding site" evidence="3 4">
    <location>
        <position position="153"/>
    </location>
    <ligand>
        <name>Zn(2+)</name>
        <dbReference type="ChEBI" id="CHEBI:29105"/>
    </ligand>
</feature>
<reference evidence="6 7" key="1">
    <citation type="journal article" date="2015" name="Environ. Microbiol.">
        <title>Methane oxidation coupled to nitrate reduction under hypoxia by the Gammaproteobacterium Methylomonas denitrificans, sp. nov. type strain FJG1.</title>
        <authorList>
            <person name="Kits K.D."/>
            <person name="Klotz M.G."/>
            <person name="Stein L.Y."/>
        </authorList>
    </citation>
    <scope>NUCLEOTIDE SEQUENCE [LARGE SCALE GENOMIC DNA]</scope>
    <source>
        <strain evidence="6 7">FJG1</strain>
    </source>
</reference>
<dbReference type="InterPro" id="IPR050134">
    <property type="entry name" value="NAD-dep_sirtuin_deacylases"/>
</dbReference>
<evidence type="ECO:0000313" key="6">
    <source>
        <dbReference type="EMBL" id="AMK75979.1"/>
    </source>
</evidence>
<feature type="binding site" evidence="3">
    <location>
        <begin position="100"/>
        <end position="103"/>
    </location>
    <ligand>
        <name>NAD(+)</name>
        <dbReference type="ChEBI" id="CHEBI:57540"/>
    </ligand>
</feature>
<dbReference type="HAMAP" id="MF_01121">
    <property type="entry name" value="Sirtuin_ClassIII"/>
    <property type="match status" value="1"/>
</dbReference>
<dbReference type="InterPro" id="IPR003000">
    <property type="entry name" value="Sirtuin"/>
</dbReference>
<keyword evidence="3" id="KW-0963">Cytoplasm</keyword>
<feature type="binding site" evidence="3 4">
    <location>
        <position position="129"/>
    </location>
    <ligand>
        <name>Zn(2+)</name>
        <dbReference type="ChEBI" id="CHEBI:29105"/>
    </ligand>
</feature>
<dbReference type="OrthoDB" id="9800582at2"/>
<feature type="binding site" evidence="3">
    <location>
        <position position="69"/>
    </location>
    <ligand>
        <name>substrate</name>
    </ligand>
</feature>
<keyword evidence="1" id="KW-0808">Transferase</keyword>
<dbReference type="GO" id="GO:0070403">
    <property type="term" value="F:NAD+ binding"/>
    <property type="evidence" value="ECO:0007669"/>
    <property type="project" value="UniProtKB-UniRule"/>
</dbReference>
<name>A0A126T1M6_9GAMM</name>
<keyword evidence="3 4" id="KW-0862">Zinc</keyword>
<sequence>MFNDRLIQSLRDAQHLVILTGAGVSAESGIPTFRDAMTGLWARYDPQQLASESGFRADPALVWGWYEWRRAKVMNSSPNPAHRTIAQYQQMVPKLTLITQNVDDLHERAGSQSVIHLHGSLHTAHCIACATPFALNATPTSLSESKLVEPPRCPACGDYIRPGVVWFGESLPLDSWHAAEAAAQHCDVLMSIGTSALVYPAASLPLVALNAGAKIIQLNPDKTNLDAKAHFNLHGKAGDLLPALLQAVYAQ</sequence>